<dbReference type="GO" id="GO:0007411">
    <property type="term" value="P:axon guidance"/>
    <property type="evidence" value="ECO:0007669"/>
    <property type="project" value="UniProtKB-ARBA"/>
</dbReference>
<evidence type="ECO:0000256" key="2">
    <source>
        <dbReference type="ARBA" id="ARBA00004613"/>
    </source>
</evidence>
<evidence type="ECO:0000256" key="6">
    <source>
        <dbReference type="ARBA" id="ARBA00023136"/>
    </source>
</evidence>
<dbReference type="InterPro" id="IPR002165">
    <property type="entry name" value="Plexin_repeat"/>
</dbReference>
<feature type="domain" description="Ig-like" evidence="12">
    <location>
        <begin position="508"/>
        <end position="580"/>
    </location>
</feature>
<keyword evidence="9" id="KW-0393">Immunoglobulin domain</keyword>
<evidence type="ECO:0000313" key="15">
    <source>
        <dbReference type="Proteomes" id="UP000694701"/>
    </source>
</evidence>
<evidence type="ECO:0000256" key="8">
    <source>
        <dbReference type="ARBA" id="ARBA00023180"/>
    </source>
</evidence>
<dbReference type="GO" id="GO:0045499">
    <property type="term" value="F:chemorepellent activity"/>
    <property type="evidence" value="ECO:0007669"/>
    <property type="project" value="TreeGrafter"/>
</dbReference>
<dbReference type="Pfam" id="PF00047">
    <property type="entry name" value="ig"/>
    <property type="match status" value="1"/>
</dbReference>
<dbReference type="FunFam" id="2.60.40.10:FF:000030">
    <property type="entry name" value="Semaphorin 3F like"/>
    <property type="match status" value="1"/>
</dbReference>
<comment type="caution">
    <text evidence="10">Lacks conserved residue(s) required for the propagation of feature annotation.</text>
</comment>
<dbReference type="InterPro" id="IPR027231">
    <property type="entry name" value="Semaphorin"/>
</dbReference>
<evidence type="ECO:0000256" key="11">
    <source>
        <dbReference type="SAM" id="MobiDB-lite"/>
    </source>
</evidence>
<dbReference type="GO" id="GO:0005615">
    <property type="term" value="C:extracellular space"/>
    <property type="evidence" value="ECO:0007669"/>
    <property type="project" value="TreeGrafter"/>
</dbReference>
<keyword evidence="8" id="KW-0325">Glycoprotein</keyword>
<dbReference type="InterPro" id="IPR013151">
    <property type="entry name" value="Immunoglobulin_dom"/>
</dbReference>
<dbReference type="Proteomes" id="UP000694701">
    <property type="component" value="Unplaced"/>
</dbReference>
<dbReference type="InterPro" id="IPR036352">
    <property type="entry name" value="Semap_dom_sf"/>
</dbReference>
<dbReference type="SUPFAM" id="SSF103575">
    <property type="entry name" value="Plexin repeat"/>
    <property type="match status" value="1"/>
</dbReference>
<dbReference type="InterPro" id="IPR036179">
    <property type="entry name" value="Ig-like_dom_sf"/>
</dbReference>
<comment type="subcellular location">
    <subcellularLocation>
        <location evidence="1">Membrane</location>
    </subcellularLocation>
    <subcellularLocation>
        <location evidence="2">Secreted</location>
    </subcellularLocation>
</comment>
<dbReference type="FunFam" id="2.130.10.10:FF:000052">
    <property type="entry name" value="semaphorin-3F isoform X2"/>
    <property type="match status" value="1"/>
</dbReference>
<dbReference type="Pfam" id="PF01437">
    <property type="entry name" value="PSI"/>
    <property type="match status" value="1"/>
</dbReference>
<dbReference type="InterPro" id="IPR007110">
    <property type="entry name" value="Ig-like_dom"/>
</dbReference>
<evidence type="ECO:0000259" key="13">
    <source>
        <dbReference type="PROSITE" id="PS51004"/>
    </source>
</evidence>
<dbReference type="InterPro" id="IPR001627">
    <property type="entry name" value="Semap_dom"/>
</dbReference>
<protein>
    <submittedName>
        <fullName evidence="14">Sema domain, immunoglobulin domain (Ig), short basic domain, secreted, (semaphorin) 3Fa</fullName>
    </submittedName>
</protein>
<evidence type="ECO:0000256" key="9">
    <source>
        <dbReference type="ARBA" id="ARBA00023319"/>
    </source>
</evidence>
<proteinExistence type="inferred from homology"/>
<feature type="compositionally biased region" description="Basic and acidic residues" evidence="11">
    <location>
        <begin position="657"/>
        <end position="667"/>
    </location>
</feature>
<dbReference type="SMART" id="SM00423">
    <property type="entry name" value="PSI"/>
    <property type="match status" value="1"/>
</dbReference>
<dbReference type="InterPro" id="IPR015943">
    <property type="entry name" value="WD40/YVTN_repeat-like_dom_sf"/>
</dbReference>
<dbReference type="InterPro" id="IPR003599">
    <property type="entry name" value="Ig_sub"/>
</dbReference>
<keyword evidence="7" id="KW-1015">Disulfide bond</keyword>
<sequence length="677" mass="76829">MYVGSKDYILSLDLNDINKEPLIIHWPVAPQRRTECVLSGKDINGECGNFIRLIEPWNRTHLYLCGTGAYNPICAYVDRGQREYIFRLEPGKVDSGKGKCPFDPKLNSVSALINGQLYAGVYIDFMGTDSAIFRTLGKHTAMRTDQYNSRWLHDPTFVHAQLIPDSAEKNDDKLYFFFREKASEMGQTPMAQSRIGRICLNDDGGHCCLVNKWSTFLKARLICSVTGCDGIETHFDELRDVYIQKTQDTKNPVIYGVFSVSASVFKGSAVCVYSMADVRMVFNGPFAHKEGPNYQWVAYQGKIPYPRPGTCPGGTFTPNMKSTKDYPDEVINFMRNHPTMFNAVYPVHKRPLVVRTNVDYEFTTITVDQVAAADGNYEVLFLGTDKGTIHKVIVLPRDDLQTEELVLEEVEVFRVRSSFQQLYVSSVVGVTHLALHRCDVYGEACADCCLARDPYCAWDGKSCSRYSANQKRRSRRQDVKYGNPIRQCRGYNSNANKNTLEAVQYGVEGSTAFLECQARSPHVSIKWHFQKENSDRRREIRSDGRVVHMEQGLLLRSLQLSDGGVYLCTSTEKNFKHTLVKLQLVVLSARTINTIQTESTPPAAPPLQSSAWTPSAEQYKDLLTILSQPEMGLINQYCQDYWQLGDDPAAHAHKKKDLKEVQKDLQKPRNRRHHQEL</sequence>
<evidence type="ECO:0000256" key="3">
    <source>
        <dbReference type="ARBA" id="ARBA00009492"/>
    </source>
</evidence>
<evidence type="ECO:0000259" key="12">
    <source>
        <dbReference type="PROSITE" id="PS50835"/>
    </source>
</evidence>
<comment type="similarity">
    <text evidence="3">Belongs to the semaphorin family.</text>
</comment>
<reference evidence="14" key="1">
    <citation type="submission" date="2025-08" db="UniProtKB">
        <authorList>
            <consortium name="Ensembl"/>
        </authorList>
    </citation>
    <scope>IDENTIFICATION</scope>
</reference>
<feature type="domain" description="Sema" evidence="13">
    <location>
        <begin position="1"/>
        <end position="435"/>
    </location>
</feature>
<feature type="compositionally biased region" description="Basic residues" evidence="11">
    <location>
        <begin position="668"/>
        <end position="677"/>
    </location>
</feature>
<dbReference type="PANTHER" id="PTHR11036">
    <property type="entry name" value="SEMAPHORIN"/>
    <property type="match status" value="1"/>
</dbReference>
<dbReference type="FunFam" id="3.30.1680.10:FF:000001">
    <property type="entry name" value="Semaphorin 3F like"/>
    <property type="match status" value="1"/>
</dbReference>
<organism evidence="14 15">
    <name type="scientific">Cyprinus carpio</name>
    <name type="common">Common carp</name>
    <dbReference type="NCBI Taxonomy" id="7962"/>
    <lineage>
        <taxon>Eukaryota</taxon>
        <taxon>Metazoa</taxon>
        <taxon>Chordata</taxon>
        <taxon>Craniata</taxon>
        <taxon>Vertebrata</taxon>
        <taxon>Euteleostomi</taxon>
        <taxon>Actinopterygii</taxon>
        <taxon>Neopterygii</taxon>
        <taxon>Teleostei</taxon>
        <taxon>Ostariophysi</taxon>
        <taxon>Cypriniformes</taxon>
        <taxon>Cyprinidae</taxon>
        <taxon>Cyprininae</taxon>
        <taxon>Cyprinus</taxon>
    </lineage>
</organism>
<evidence type="ECO:0000313" key="14">
    <source>
        <dbReference type="Ensembl" id="ENSCCRP00020100263.1"/>
    </source>
</evidence>
<dbReference type="PROSITE" id="PS51004">
    <property type="entry name" value="SEMA"/>
    <property type="match status" value="1"/>
</dbReference>
<dbReference type="InterPro" id="IPR003598">
    <property type="entry name" value="Ig_sub2"/>
</dbReference>
<dbReference type="SMART" id="SM00408">
    <property type="entry name" value="IGc2"/>
    <property type="match status" value="1"/>
</dbReference>
<evidence type="ECO:0000256" key="5">
    <source>
        <dbReference type="ARBA" id="ARBA00022729"/>
    </source>
</evidence>
<dbReference type="Pfam" id="PF01403">
    <property type="entry name" value="Sema"/>
    <property type="match status" value="1"/>
</dbReference>
<evidence type="ECO:0000256" key="10">
    <source>
        <dbReference type="PROSITE-ProRule" id="PRU00352"/>
    </source>
</evidence>
<dbReference type="InterPro" id="IPR013783">
    <property type="entry name" value="Ig-like_fold"/>
</dbReference>
<dbReference type="InterPro" id="IPR016201">
    <property type="entry name" value="PSI"/>
</dbReference>
<keyword evidence="4" id="KW-0964">Secreted</keyword>
<keyword evidence="6" id="KW-0472">Membrane</keyword>
<dbReference type="SMART" id="SM00409">
    <property type="entry name" value="IG"/>
    <property type="match status" value="1"/>
</dbReference>
<name>A0A8C2JTV0_CYPCA</name>
<dbReference type="SUPFAM" id="SSF48726">
    <property type="entry name" value="Immunoglobulin"/>
    <property type="match status" value="1"/>
</dbReference>
<evidence type="ECO:0000256" key="7">
    <source>
        <dbReference type="ARBA" id="ARBA00023157"/>
    </source>
</evidence>
<feature type="region of interest" description="Disordered" evidence="11">
    <location>
        <begin position="652"/>
        <end position="677"/>
    </location>
</feature>
<dbReference type="GO" id="GO:0030215">
    <property type="term" value="F:semaphorin receptor binding"/>
    <property type="evidence" value="ECO:0007669"/>
    <property type="project" value="InterPro"/>
</dbReference>
<dbReference type="SUPFAM" id="SSF101912">
    <property type="entry name" value="Sema domain"/>
    <property type="match status" value="1"/>
</dbReference>
<dbReference type="Ensembl" id="ENSCCRT00020109620.1">
    <property type="protein sequence ID" value="ENSCCRP00020100263.1"/>
    <property type="gene ID" value="ENSCCRG00020044135.1"/>
</dbReference>
<accession>A0A8C2JTV0</accession>
<dbReference type="GO" id="GO:0001755">
    <property type="term" value="P:neural crest cell migration"/>
    <property type="evidence" value="ECO:0007669"/>
    <property type="project" value="TreeGrafter"/>
</dbReference>
<dbReference type="Gene3D" id="3.30.1680.10">
    <property type="entry name" value="ligand-binding face of the semaphorins, domain 2"/>
    <property type="match status" value="1"/>
</dbReference>
<dbReference type="Gene3D" id="2.60.40.10">
    <property type="entry name" value="Immunoglobulins"/>
    <property type="match status" value="1"/>
</dbReference>
<evidence type="ECO:0000256" key="4">
    <source>
        <dbReference type="ARBA" id="ARBA00022525"/>
    </source>
</evidence>
<dbReference type="PROSITE" id="PS50835">
    <property type="entry name" value="IG_LIKE"/>
    <property type="match status" value="1"/>
</dbReference>
<keyword evidence="5" id="KW-0732">Signal</keyword>
<dbReference type="GO" id="GO:0005886">
    <property type="term" value="C:plasma membrane"/>
    <property type="evidence" value="ECO:0007669"/>
    <property type="project" value="TreeGrafter"/>
</dbReference>
<dbReference type="GO" id="GO:0030335">
    <property type="term" value="P:positive regulation of cell migration"/>
    <property type="evidence" value="ECO:0007669"/>
    <property type="project" value="TreeGrafter"/>
</dbReference>
<dbReference type="PANTHER" id="PTHR11036:SF27">
    <property type="entry name" value="SEMAPHORIN-3F"/>
    <property type="match status" value="1"/>
</dbReference>
<evidence type="ECO:0000256" key="1">
    <source>
        <dbReference type="ARBA" id="ARBA00004370"/>
    </source>
</evidence>
<dbReference type="SMART" id="SM00630">
    <property type="entry name" value="Sema"/>
    <property type="match status" value="1"/>
</dbReference>
<dbReference type="CDD" id="cd05871">
    <property type="entry name" value="Ig_Sema3"/>
    <property type="match status" value="1"/>
</dbReference>
<dbReference type="GO" id="GO:0071526">
    <property type="term" value="P:semaphorin-plexin signaling pathway"/>
    <property type="evidence" value="ECO:0007669"/>
    <property type="project" value="TreeGrafter"/>
</dbReference>
<dbReference type="AlphaFoldDB" id="A0A8C2JTV0"/>
<dbReference type="Gene3D" id="2.130.10.10">
    <property type="entry name" value="YVTN repeat-like/Quinoprotein amine dehydrogenase"/>
    <property type="match status" value="1"/>
</dbReference>